<accession>A0A0A9EQB8</accession>
<sequence length="23" mass="2605">MVSKRRTRAGRGYILASRAAEVR</sequence>
<dbReference type="EMBL" id="GBRH01196722">
    <property type="protein sequence ID" value="JAE01174.1"/>
    <property type="molecule type" value="Transcribed_RNA"/>
</dbReference>
<reference evidence="1" key="2">
    <citation type="journal article" date="2015" name="Data Brief">
        <title>Shoot transcriptome of the giant reed, Arundo donax.</title>
        <authorList>
            <person name="Barrero R.A."/>
            <person name="Guerrero F.D."/>
            <person name="Moolhuijzen P."/>
            <person name="Goolsby J.A."/>
            <person name="Tidwell J."/>
            <person name="Bellgard S.E."/>
            <person name="Bellgard M.I."/>
        </authorList>
    </citation>
    <scope>NUCLEOTIDE SEQUENCE</scope>
    <source>
        <tissue evidence="1">Shoot tissue taken approximately 20 cm above the soil surface</tissue>
    </source>
</reference>
<reference evidence="1" key="1">
    <citation type="submission" date="2014-09" db="EMBL/GenBank/DDBJ databases">
        <authorList>
            <person name="Magalhaes I.L.F."/>
            <person name="Oliveira U."/>
            <person name="Santos F.R."/>
            <person name="Vidigal T.H.D.A."/>
            <person name="Brescovit A.D."/>
            <person name="Santos A.J."/>
        </authorList>
    </citation>
    <scope>NUCLEOTIDE SEQUENCE</scope>
    <source>
        <tissue evidence="1">Shoot tissue taken approximately 20 cm above the soil surface</tissue>
    </source>
</reference>
<dbReference type="AlphaFoldDB" id="A0A0A9EQB8"/>
<proteinExistence type="predicted"/>
<organism evidence="1">
    <name type="scientific">Arundo donax</name>
    <name type="common">Giant reed</name>
    <name type="synonym">Donax arundinaceus</name>
    <dbReference type="NCBI Taxonomy" id="35708"/>
    <lineage>
        <taxon>Eukaryota</taxon>
        <taxon>Viridiplantae</taxon>
        <taxon>Streptophyta</taxon>
        <taxon>Embryophyta</taxon>
        <taxon>Tracheophyta</taxon>
        <taxon>Spermatophyta</taxon>
        <taxon>Magnoliopsida</taxon>
        <taxon>Liliopsida</taxon>
        <taxon>Poales</taxon>
        <taxon>Poaceae</taxon>
        <taxon>PACMAD clade</taxon>
        <taxon>Arundinoideae</taxon>
        <taxon>Arundineae</taxon>
        <taxon>Arundo</taxon>
    </lineage>
</organism>
<protein>
    <submittedName>
        <fullName evidence="1">Uncharacterized protein</fullName>
    </submittedName>
</protein>
<name>A0A0A9EQB8_ARUDO</name>
<evidence type="ECO:0000313" key="1">
    <source>
        <dbReference type="EMBL" id="JAE01174.1"/>
    </source>
</evidence>